<name>A0A815A3Q2_ADIRI</name>
<accession>A0A815A3Q2</accession>
<sequence length="67" mass="7865">MMENVRFYIYKKKAEKKPERVYFGDVRLLSSPRSISANVNLPKLFPYSVPAYAKVSYDLFGLQYHAE</sequence>
<evidence type="ECO:0000313" key="1">
    <source>
        <dbReference type="EMBL" id="CAF1250131.1"/>
    </source>
</evidence>
<organism evidence="1 2">
    <name type="scientific">Adineta ricciae</name>
    <name type="common">Rotifer</name>
    <dbReference type="NCBI Taxonomy" id="249248"/>
    <lineage>
        <taxon>Eukaryota</taxon>
        <taxon>Metazoa</taxon>
        <taxon>Spiralia</taxon>
        <taxon>Gnathifera</taxon>
        <taxon>Rotifera</taxon>
        <taxon>Eurotatoria</taxon>
        <taxon>Bdelloidea</taxon>
        <taxon>Adinetida</taxon>
        <taxon>Adinetidae</taxon>
        <taxon>Adineta</taxon>
    </lineage>
</organism>
<reference evidence="1" key="1">
    <citation type="submission" date="2021-02" db="EMBL/GenBank/DDBJ databases">
        <authorList>
            <person name="Nowell W R."/>
        </authorList>
    </citation>
    <scope>NUCLEOTIDE SEQUENCE</scope>
</reference>
<dbReference type="EMBL" id="CAJNOJ010000179">
    <property type="protein sequence ID" value="CAF1250131.1"/>
    <property type="molecule type" value="Genomic_DNA"/>
</dbReference>
<gene>
    <name evidence="1" type="ORF">EDS130_LOCUS27927</name>
</gene>
<comment type="caution">
    <text evidence="1">The sequence shown here is derived from an EMBL/GenBank/DDBJ whole genome shotgun (WGS) entry which is preliminary data.</text>
</comment>
<evidence type="ECO:0000313" key="2">
    <source>
        <dbReference type="Proteomes" id="UP000663852"/>
    </source>
</evidence>
<dbReference type="Proteomes" id="UP000663852">
    <property type="component" value="Unassembled WGS sequence"/>
</dbReference>
<protein>
    <submittedName>
        <fullName evidence="1">Uncharacterized protein</fullName>
    </submittedName>
</protein>
<proteinExistence type="predicted"/>
<dbReference type="AlphaFoldDB" id="A0A815A3Q2"/>